<sequence length="121" mass="13536">MFYRPHAEHRRNSQGVVLPLTAAIHRVFGNRAQDLARPIGAFYPRHVSGNTWLHLGGIWYRARDEHYVLGRTVDEQVVQAFAISITTGDPVSLPNGIQVTWEPIPRAQAAQLPPPLTASHQ</sequence>
<organism evidence="1 2">
    <name type="scientific">Pseudomonas chlororaphis</name>
    <dbReference type="NCBI Taxonomy" id="587753"/>
    <lineage>
        <taxon>Bacteria</taxon>
        <taxon>Pseudomonadati</taxon>
        <taxon>Pseudomonadota</taxon>
        <taxon>Gammaproteobacteria</taxon>
        <taxon>Pseudomonadales</taxon>
        <taxon>Pseudomonadaceae</taxon>
        <taxon>Pseudomonas</taxon>
    </lineage>
</organism>
<dbReference type="AlphaFoldDB" id="A0A1Q8EQD2"/>
<dbReference type="Proteomes" id="UP000185578">
    <property type="component" value="Unassembled WGS sequence"/>
</dbReference>
<dbReference type="EMBL" id="MSCT01000010">
    <property type="protein sequence ID" value="OLF54008.1"/>
    <property type="molecule type" value="Genomic_DNA"/>
</dbReference>
<comment type="caution">
    <text evidence="1">The sequence shown here is derived from an EMBL/GenBank/DDBJ whole genome shotgun (WGS) entry which is preliminary data.</text>
</comment>
<protein>
    <submittedName>
        <fullName evidence="1">Uncharacterized protein</fullName>
    </submittedName>
</protein>
<evidence type="ECO:0000313" key="2">
    <source>
        <dbReference type="Proteomes" id="UP000185578"/>
    </source>
</evidence>
<dbReference type="OrthoDB" id="7066581at2"/>
<proteinExistence type="predicted"/>
<evidence type="ECO:0000313" key="1">
    <source>
        <dbReference type="EMBL" id="OLF54008.1"/>
    </source>
</evidence>
<dbReference type="RefSeq" id="WP_075119554.1">
    <property type="nucleotide sequence ID" value="NZ_MSCT01000010.1"/>
</dbReference>
<accession>A0A1Q8EQD2</accession>
<reference evidence="1 2" key="1">
    <citation type="submission" date="2016-12" db="EMBL/GenBank/DDBJ databases">
        <authorList>
            <person name="Song W.-J."/>
            <person name="Kurnit D.M."/>
        </authorList>
    </citation>
    <scope>NUCLEOTIDE SEQUENCE [LARGE SCALE GENOMIC DNA]</scope>
    <source>
        <strain evidence="1 2">PCL1601</strain>
    </source>
</reference>
<gene>
    <name evidence="1" type="ORF">BTN82_13190</name>
</gene>
<name>A0A1Q8EQD2_9PSED</name>